<dbReference type="EMBL" id="CM037153">
    <property type="protein sequence ID" value="KAH7858135.1"/>
    <property type="molecule type" value="Genomic_DNA"/>
</dbReference>
<evidence type="ECO:0000313" key="2">
    <source>
        <dbReference type="Proteomes" id="UP000828048"/>
    </source>
</evidence>
<evidence type="ECO:0000313" key="1">
    <source>
        <dbReference type="EMBL" id="KAH7858135.1"/>
    </source>
</evidence>
<proteinExistence type="predicted"/>
<gene>
    <name evidence="1" type="ORF">Vadar_020361</name>
</gene>
<protein>
    <submittedName>
        <fullName evidence="1">Uncharacterized protein</fullName>
    </submittedName>
</protein>
<organism evidence="1 2">
    <name type="scientific">Vaccinium darrowii</name>
    <dbReference type="NCBI Taxonomy" id="229202"/>
    <lineage>
        <taxon>Eukaryota</taxon>
        <taxon>Viridiplantae</taxon>
        <taxon>Streptophyta</taxon>
        <taxon>Embryophyta</taxon>
        <taxon>Tracheophyta</taxon>
        <taxon>Spermatophyta</taxon>
        <taxon>Magnoliopsida</taxon>
        <taxon>eudicotyledons</taxon>
        <taxon>Gunneridae</taxon>
        <taxon>Pentapetalae</taxon>
        <taxon>asterids</taxon>
        <taxon>Ericales</taxon>
        <taxon>Ericaceae</taxon>
        <taxon>Vaccinioideae</taxon>
        <taxon>Vaccinieae</taxon>
        <taxon>Vaccinium</taxon>
    </lineage>
</organism>
<sequence length="228" mass="26597">MKPLPAEKHDSAFLAQKCDGNAFPLRQNRAPRRVGRSFWFEYGEENKEEEDEGSAFSAFFWIEKKKEQRKEEMKKKKDAWDSTALFQVVCGELVYVERLCQRKLWIALQVLMQLFTGFGNSVFPRAKSLSSLIGSSGLYVSRNTYIRAGIAEWKVSNPVHVKQEQPKQLCLQLQHKRVCRGYMFALEVTEELDSWPEQDTHEREWVSILVLLEKDKIDVKSNIYLSLL</sequence>
<name>A0ACB7YX54_9ERIC</name>
<reference evidence="1 2" key="1">
    <citation type="journal article" date="2021" name="Hortic Res">
        <title>High-quality reference genome and annotation aids understanding of berry development for evergreen blueberry (Vaccinium darrowii).</title>
        <authorList>
            <person name="Yu J."/>
            <person name="Hulse-Kemp A.M."/>
            <person name="Babiker E."/>
            <person name="Staton M."/>
        </authorList>
    </citation>
    <scope>NUCLEOTIDE SEQUENCE [LARGE SCALE GENOMIC DNA]</scope>
    <source>
        <strain evidence="2">cv. NJ 8807/NJ 8810</strain>
        <tissue evidence="1">Young leaf</tissue>
    </source>
</reference>
<accession>A0ACB7YX54</accession>
<keyword evidence="2" id="KW-1185">Reference proteome</keyword>
<dbReference type="Proteomes" id="UP000828048">
    <property type="component" value="Chromosome 3"/>
</dbReference>
<comment type="caution">
    <text evidence="1">The sequence shown here is derived from an EMBL/GenBank/DDBJ whole genome shotgun (WGS) entry which is preliminary data.</text>
</comment>